<dbReference type="PROSITE" id="PS51257">
    <property type="entry name" value="PROKAR_LIPOPROTEIN"/>
    <property type="match status" value="1"/>
</dbReference>
<evidence type="ECO:0000256" key="6">
    <source>
        <dbReference type="ARBA" id="ARBA00022729"/>
    </source>
</evidence>
<dbReference type="GO" id="GO:0015031">
    <property type="term" value="P:protein transport"/>
    <property type="evidence" value="ECO:0007669"/>
    <property type="project" value="UniProtKB-KW"/>
</dbReference>
<dbReference type="GO" id="GO:0009279">
    <property type="term" value="C:cell outer membrane"/>
    <property type="evidence" value="ECO:0007669"/>
    <property type="project" value="UniProtKB-SubCell"/>
</dbReference>
<keyword evidence="9" id="KW-0564">Palmitate</keyword>
<evidence type="ECO:0000313" key="13">
    <source>
        <dbReference type="EMBL" id="RCN58584.1"/>
    </source>
</evidence>
<keyword evidence="10" id="KW-0143">Chaperone</keyword>
<dbReference type="EMBL" id="PSYR01000001">
    <property type="protein sequence ID" value="RCN58584.1"/>
    <property type="molecule type" value="Genomic_DNA"/>
</dbReference>
<comment type="similarity">
    <text evidence="2">Belongs to the LolB family.</text>
</comment>
<dbReference type="STRING" id="163359.A9R16_15105"/>
<gene>
    <name evidence="13" type="primary">lolB</name>
    <name evidence="13" type="ORF">C4900_02005</name>
</gene>
<evidence type="ECO:0000256" key="12">
    <source>
        <dbReference type="ARBA" id="ARBA00023288"/>
    </source>
</evidence>
<sequence>MRRFVAGLLAILLAGCAVTPPIAVRHPQRVWRAHRMRMMAIQRFRVSAQGAVRAGHHGGSLALHWVVGPAAYQMTGYGPFGRLIFRLRVDAAGARLRTGRGHFKGTSASRLLWRLTGWRLPVAGLRFWIRGIPAPGPVVRRRLDRAGLLASLRQNGWTIRYRRYRHTSRGQLPRLLTLTHAVTVGPGPVVVTIRINRWDVT</sequence>
<evidence type="ECO:0000256" key="10">
    <source>
        <dbReference type="ARBA" id="ARBA00023186"/>
    </source>
</evidence>
<dbReference type="OrthoDB" id="9797618at2"/>
<protein>
    <recommendedName>
        <fullName evidence="4">Outer-membrane lipoprotein LolB</fullName>
    </recommendedName>
</protein>
<dbReference type="Proteomes" id="UP000253250">
    <property type="component" value="Unassembled WGS sequence"/>
</dbReference>
<dbReference type="Pfam" id="PF03550">
    <property type="entry name" value="LolB"/>
    <property type="match status" value="1"/>
</dbReference>
<evidence type="ECO:0000256" key="5">
    <source>
        <dbReference type="ARBA" id="ARBA00022448"/>
    </source>
</evidence>
<comment type="subcellular location">
    <subcellularLocation>
        <location evidence="1">Cell outer membrane</location>
        <topology evidence="1">Lipid-anchor</topology>
    </subcellularLocation>
</comment>
<keyword evidence="12 13" id="KW-0449">Lipoprotein</keyword>
<evidence type="ECO:0000256" key="9">
    <source>
        <dbReference type="ARBA" id="ARBA00023139"/>
    </source>
</evidence>
<keyword evidence="14" id="KW-1185">Reference proteome</keyword>
<comment type="subunit">
    <text evidence="3">Monomer.</text>
</comment>
<keyword evidence="7" id="KW-0653">Protein transport</keyword>
<keyword evidence="5" id="KW-0813">Transport</keyword>
<dbReference type="AlphaFoldDB" id="A0A1C2FZV2"/>
<evidence type="ECO:0000256" key="4">
    <source>
        <dbReference type="ARBA" id="ARBA00016202"/>
    </source>
</evidence>
<evidence type="ECO:0000256" key="1">
    <source>
        <dbReference type="ARBA" id="ARBA00004459"/>
    </source>
</evidence>
<dbReference type="CDD" id="cd16326">
    <property type="entry name" value="LolB"/>
    <property type="match status" value="1"/>
</dbReference>
<proteinExistence type="inferred from homology"/>
<keyword evidence="6" id="KW-0732">Signal</keyword>
<keyword evidence="11" id="KW-0998">Cell outer membrane</keyword>
<dbReference type="NCBIfam" id="TIGR00548">
    <property type="entry name" value="lolB"/>
    <property type="match status" value="1"/>
</dbReference>
<reference evidence="13 14" key="1">
    <citation type="submission" date="2018-02" db="EMBL/GenBank/DDBJ databases">
        <title>Insights into the biology of acidophilic members of the Acidiferrobacteraceae family derived from comparative genomic analyses.</title>
        <authorList>
            <person name="Issotta F."/>
            <person name="Thyssen C."/>
            <person name="Mena C."/>
            <person name="Moya A."/>
            <person name="Bellenberg S."/>
            <person name="Sproer C."/>
            <person name="Covarrubias P.C."/>
            <person name="Sand W."/>
            <person name="Quatrini R."/>
            <person name="Vera M."/>
        </authorList>
    </citation>
    <scope>NUCLEOTIDE SEQUENCE [LARGE SCALE GENOMIC DNA]</scope>
    <source>
        <strain evidence="14">m-1</strain>
    </source>
</reference>
<dbReference type="InterPro" id="IPR029046">
    <property type="entry name" value="LolA/LolB/LppX"/>
</dbReference>
<evidence type="ECO:0000256" key="7">
    <source>
        <dbReference type="ARBA" id="ARBA00022927"/>
    </source>
</evidence>
<dbReference type="SUPFAM" id="SSF89392">
    <property type="entry name" value="Prokaryotic lipoproteins and lipoprotein localization factors"/>
    <property type="match status" value="1"/>
</dbReference>
<name>A0A1C2FZV2_9GAMM</name>
<keyword evidence="8" id="KW-0472">Membrane</keyword>
<evidence type="ECO:0000256" key="11">
    <source>
        <dbReference type="ARBA" id="ARBA00023237"/>
    </source>
</evidence>
<comment type="caution">
    <text evidence="13">The sequence shown here is derived from an EMBL/GenBank/DDBJ whole genome shotgun (WGS) entry which is preliminary data.</text>
</comment>
<evidence type="ECO:0000256" key="8">
    <source>
        <dbReference type="ARBA" id="ARBA00023136"/>
    </source>
</evidence>
<dbReference type="InterPro" id="IPR004565">
    <property type="entry name" value="OM_lipoprot_LolB"/>
</dbReference>
<evidence type="ECO:0000256" key="3">
    <source>
        <dbReference type="ARBA" id="ARBA00011245"/>
    </source>
</evidence>
<evidence type="ECO:0000256" key="2">
    <source>
        <dbReference type="ARBA" id="ARBA00009696"/>
    </source>
</evidence>
<dbReference type="Gene3D" id="2.50.20.10">
    <property type="entry name" value="Lipoprotein localisation LolA/LolB/LppX"/>
    <property type="match status" value="1"/>
</dbReference>
<dbReference type="RefSeq" id="WP_065971453.1">
    <property type="nucleotide sequence ID" value="NZ_CP080624.1"/>
</dbReference>
<organism evidence="13 14">
    <name type="scientific">Acidiferrobacter thiooxydans</name>
    <dbReference type="NCBI Taxonomy" id="163359"/>
    <lineage>
        <taxon>Bacteria</taxon>
        <taxon>Pseudomonadati</taxon>
        <taxon>Pseudomonadota</taxon>
        <taxon>Gammaproteobacteria</taxon>
        <taxon>Acidiferrobacterales</taxon>
        <taxon>Acidiferrobacteraceae</taxon>
        <taxon>Acidiferrobacter</taxon>
    </lineage>
</organism>
<accession>A0A1C2FZV2</accession>
<evidence type="ECO:0000313" key="14">
    <source>
        <dbReference type="Proteomes" id="UP000253250"/>
    </source>
</evidence>